<evidence type="ECO:0000256" key="2">
    <source>
        <dbReference type="ARBA" id="ARBA00023128"/>
    </source>
</evidence>
<dbReference type="OrthoDB" id="2153661at2759"/>
<comment type="similarity">
    <text evidence="4">Belongs to the phosphatidylethanolamine-binding protein family. Mitochondrion-specific ribosomal protein mL38 subfamily.</text>
</comment>
<dbReference type="EMBL" id="HG793127">
    <property type="protein sequence ID" value="CDK26821.1"/>
    <property type="molecule type" value="Genomic_DNA"/>
</dbReference>
<dbReference type="Proteomes" id="UP000019384">
    <property type="component" value="Unassembled WGS sequence"/>
</dbReference>
<dbReference type="GeneID" id="34520206"/>
<organism evidence="6 7">
    <name type="scientific">Kuraishia capsulata CBS 1993</name>
    <dbReference type="NCBI Taxonomy" id="1382522"/>
    <lineage>
        <taxon>Eukaryota</taxon>
        <taxon>Fungi</taxon>
        <taxon>Dikarya</taxon>
        <taxon>Ascomycota</taxon>
        <taxon>Saccharomycotina</taxon>
        <taxon>Pichiomycetes</taxon>
        <taxon>Pichiales</taxon>
        <taxon>Pichiaceae</taxon>
        <taxon>Kuraishia</taxon>
    </lineage>
</organism>
<dbReference type="InterPro" id="IPR035810">
    <property type="entry name" value="PEBP_euk"/>
</dbReference>
<evidence type="ECO:0000256" key="5">
    <source>
        <dbReference type="ARBA" id="ARBA00039444"/>
    </source>
</evidence>
<evidence type="ECO:0000256" key="4">
    <source>
        <dbReference type="ARBA" id="ARBA00038016"/>
    </source>
</evidence>
<dbReference type="PANTHER" id="PTHR11362">
    <property type="entry name" value="PHOSPHATIDYLETHANOLAMINE-BINDING PROTEIN"/>
    <property type="match status" value="1"/>
</dbReference>
<gene>
    <name evidence="6" type="ORF">KUCA_T00002795001</name>
</gene>
<sequence>MSLAKGVWSQFSRRSPSLGVSSKALKTALLSPDLPNGPVSFKKRSSKIQYQSPIGMEQVYPLAYEMMEKRSEQVYAKIDQITEEINSAEDGSDLKIKLLAKKDKLLADAEKFNPEVLYKVQFATNSLDVTQPVYRRALKEKWESYAKMLTMQRLETLNVIPDTLPTLEPEVDVKIRFAHNAIETYVEPGKILSSNVTSKPPVIEITEFEEVQHELYTVLIVNPDIPDIENDTFSTTLHWGLKDIPLSNVDNVIDPKKLLEDETRELISYLPPTPEKNAPTNRLAVWVFRQNGVPLEKVEVTREFFNIREFVEQNNLQAVGAHVFRSTWDRNVNRVRELYGLPKGRIFHRVRR</sequence>
<comment type="subcellular location">
    <subcellularLocation>
        <location evidence="1">Mitochondrion</location>
    </subcellularLocation>
</comment>
<dbReference type="Gene3D" id="1.20.58.1180">
    <property type="match status" value="1"/>
</dbReference>
<evidence type="ECO:0000256" key="1">
    <source>
        <dbReference type="ARBA" id="ARBA00004173"/>
    </source>
</evidence>
<dbReference type="InterPro" id="IPR008914">
    <property type="entry name" value="PEBP"/>
</dbReference>
<dbReference type="GO" id="GO:0003735">
    <property type="term" value="F:structural constituent of ribosome"/>
    <property type="evidence" value="ECO:0007669"/>
    <property type="project" value="EnsemblFungi"/>
</dbReference>
<reference evidence="6" key="2">
    <citation type="submission" date="2014-02" db="EMBL/GenBank/DDBJ databases">
        <title>Complete DNA sequence of /Kuraishia capsulata/ illustrates novel genomic features among budding yeasts (/Saccharomycotina/).</title>
        <authorList>
            <person name="Morales L."/>
            <person name="Noel B."/>
            <person name="Porcel B."/>
            <person name="Marcet-Houben M."/>
            <person name="Hullo M-F."/>
            <person name="Sacerdot C."/>
            <person name="Tekaia F."/>
            <person name="Leh-Louis V."/>
            <person name="Despons L."/>
            <person name="Khanna V."/>
            <person name="Aury J-M."/>
            <person name="Barbe V."/>
            <person name="Couloux A."/>
            <person name="Labadie K."/>
            <person name="Pelletier E."/>
            <person name="Souciet J-L."/>
            <person name="Boekhout T."/>
            <person name="Gabaldon T."/>
            <person name="Wincker P."/>
            <person name="Dujon B."/>
        </authorList>
    </citation>
    <scope>NUCLEOTIDE SEQUENCE</scope>
    <source>
        <strain evidence="6">CBS 1993</strain>
    </source>
</reference>
<keyword evidence="7" id="KW-1185">Reference proteome</keyword>
<evidence type="ECO:0000313" key="6">
    <source>
        <dbReference type="EMBL" id="CDK26821.1"/>
    </source>
</evidence>
<proteinExistence type="inferred from homology"/>
<accession>W6MKE0</accession>
<evidence type="ECO:0000256" key="3">
    <source>
        <dbReference type="ARBA" id="ARBA00037226"/>
    </source>
</evidence>
<dbReference type="Pfam" id="PF01161">
    <property type="entry name" value="PBP"/>
    <property type="match status" value="1"/>
</dbReference>
<name>W6MKE0_9ASCO</name>
<dbReference type="CDD" id="cd00866">
    <property type="entry name" value="PEBP_euk"/>
    <property type="match status" value="1"/>
</dbReference>
<dbReference type="Gene3D" id="3.90.280.10">
    <property type="entry name" value="PEBP-like"/>
    <property type="match status" value="1"/>
</dbReference>
<dbReference type="AlphaFoldDB" id="W6MKE0"/>
<dbReference type="RefSeq" id="XP_022458818.1">
    <property type="nucleotide sequence ID" value="XM_022603077.1"/>
</dbReference>
<comment type="function">
    <text evidence="3">Component of the mitochondrial ribosome (mitoribosome), a dedicated translation machinery responsible for the synthesis of mitochondrial genome-encoded proteins, including at least some of the essential transmembrane subunits of the mitochondrial respiratory chain. The mitoribosomes are attached to the mitochondrial inner membrane and translation products are cotranslationally integrated into the membrane.</text>
</comment>
<dbReference type="HOGENOM" id="CLU_068504_0_0_1"/>
<dbReference type="GO" id="GO:0005762">
    <property type="term" value="C:mitochondrial large ribosomal subunit"/>
    <property type="evidence" value="ECO:0007669"/>
    <property type="project" value="EnsemblFungi"/>
</dbReference>
<dbReference type="GO" id="GO:0033617">
    <property type="term" value="P:mitochondrial respiratory chain complex IV assembly"/>
    <property type="evidence" value="ECO:0007669"/>
    <property type="project" value="EnsemblFungi"/>
</dbReference>
<dbReference type="STRING" id="1382522.W6MKE0"/>
<dbReference type="PANTHER" id="PTHR11362:SF82">
    <property type="entry name" value="PHOSPHATIDYLETHANOLAMINE-BINDING PROTEIN 4"/>
    <property type="match status" value="1"/>
</dbReference>
<protein>
    <recommendedName>
        <fullName evidence="5">Large ribosomal subunit protein mL38</fullName>
    </recommendedName>
</protein>
<dbReference type="InterPro" id="IPR036610">
    <property type="entry name" value="PEBP-like_sf"/>
</dbReference>
<evidence type="ECO:0000313" key="7">
    <source>
        <dbReference type="Proteomes" id="UP000019384"/>
    </source>
</evidence>
<dbReference type="FunFam" id="3.90.280.10:FF:000004">
    <property type="entry name" value="Mitochondrial large ribosomal subunit YmL35"/>
    <property type="match status" value="1"/>
</dbReference>
<dbReference type="SUPFAM" id="SSF49777">
    <property type="entry name" value="PEBP-like"/>
    <property type="match status" value="1"/>
</dbReference>
<reference evidence="6" key="1">
    <citation type="submission" date="2013-12" db="EMBL/GenBank/DDBJ databases">
        <authorList>
            <person name="Genoscope - CEA"/>
        </authorList>
    </citation>
    <scope>NUCLEOTIDE SEQUENCE</scope>
    <source>
        <strain evidence="6">CBS 1993</strain>
    </source>
</reference>
<keyword evidence="2" id="KW-0496">Mitochondrion</keyword>